<reference evidence="6" key="1">
    <citation type="submission" date="2016-10" db="EMBL/GenBank/DDBJ databases">
        <authorList>
            <person name="Varghese N."/>
            <person name="Submissions S."/>
        </authorList>
    </citation>
    <scope>NUCLEOTIDE SEQUENCE [LARGE SCALE GENOMIC DNA]</scope>
    <source>
        <strain evidence="6">M83</strain>
    </source>
</reference>
<dbReference type="InterPro" id="IPR029056">
    <property type="entry name" value="Ribokinase-like"/>
</dbReference>
<dbReference type="PANTHER" id="PTHR43085:SF54">
    <property type="entry name" value="PUTATIVE-RELATED"/>
    <property type="match status" value="1"/>
</dbReference>
<gene>
    <name evidence="5" type="ORF">SAMN05216544_0706</name>
</gene>
<dbReference type="GO" id="GO:0016301">
    <property type="term" value="F:kinase activity"/>
    <property type="evidence" value="ECO:0007669"/>
    <property type="project" value="UniProtKB-KW"/>
</dbReference>
<dbReference type="AlphaFoldDB" id="A0A1G9UCK3"/>
<accession>A0A1G9UCK3</accession>
<dbReference type="Pfam" id="PF00294">
    <property type="entry name" value="PfkB"/>
    <property type="match status" value="1"/>
</dbReference>
<keyword evidence="6" id="KW-1185">Reference proteome</keyword>
<dbReference type="InterPro" id="IPR050306">
    <property type="entry name" value="PfkB_Carbo_kinase"/>
</dbReference>
<comment type="similarity">
    <text evidence="1">Belongs to the carbohydrate kinase PfkB family.</text>
</comment>
<sequence length="325" mass="35561">MKKLLAIGEALIDFIPGDVGKAISEVSSFNPKVGGAPANVCGCFKKLGGESAMITQVGDDAFGDKIVNELASFGIDTSTIKRTNKATTSLAFVALKEDGNREFAFFRKPGADMLYEADYLEEEVFKDNFGLHFCSVDLGNFPMKEAHKKAIKLARDNGGLISFDPNLRFNLWDSKEELYKAVWEFIPEADILKISDEEIDFIAGTDSIEEALPKLMQGNVKLVIYTTGSKGAYAFSKEHKAFSKATSHKAADTTGAGDGFIGAFLNRLAMDNVKREDLESLDSSRLQAYLDFANVCCGLSVTRKGAIASYPTEAEILEEMKNYKN</sequence>
<evidence type="ECO:0000313" key="6">
    <source>
        <dbReference type="Proteomes" id="UP000187651"/>
    </source>
</evidence>
<evidence type="ECO:0000259" key="4">
    <source>
        <dbReference type="Pfam" id="PF00294"/>
    </source>
</evidence>
<dbReference type="OrthoDB" id="9775849at2"/>
<organism evidence="5 6">
    <name type="scientific">Lachnospira pectinoschiza</name>
    <dbReference type="NCBI Taxonomy" id="28052"/>
    <lineage>
        <taxon>Bacteria</taxon>
        <taxon>Bacillati</taxon>
        <taxon>Bacillota</taxon>
        <taxon>Clostridia</taxon>
        <taxon>Lachnospirales</taxon>
        <taxon>Lachnospiraceae</taxon>
        <taxon>Lachnospira</taxon>
    </lineage>
</organism>
<dbReference type="Proteomes" id="UP000187651">
    <property type="component" value="Unassembled WGS sequence"/>
</dbReference>
<dbReference type="SUPFAM" id="SSF53613">
    <property type="entry name" value="Ribokinase-like"/>
    <property type="match status" value="1"/>
</dbReference>
<evidence type="ECO:0000256" key="1">
    <source>
        <dbReference type="ARBA" id="ARBA00010688"/>
    </source>
</evidence>
<dbReference type="EMBL" id="FNHZ01000001">
    <property type="protein sequence ID" value="SDM57563.1"/>
    <property type="molecule type" value="Genomic_DNA"/>
</dbReference>
<dbReference type="CDD" id="cd01167">
    <property type="entry name" value="bac_FRK"/>
    <property type="match status" value="1"/>
</dbReference>
<proteinExistence type="inferred from homology"/>
<protein>
    <submittedName>
        <fullName evidence="5">Fructokinase</fullName>
    </submittedName>
</protein>
<dbReference type="InterPro" id="IPR002173">
    <property type="entry name" value="Carboh/pur_kinase_PfkB_CS"/>
</dbReference>
<dbReference type="PANTHER" id="PTHR43085">
    <property type="entry name" value="HEXOKINASE FAMILY MEMBER"/>
    <property type="match status" value="1"/>
</dbReference>
<keyword evidence="2" id="KW-0808">Transferase</keyword>
<dbReference type="InterPro" id="IPR011611">
    <property type="entry name" value="PfkB_dom"/>
</dbReference>
<dbReference type="RefSeq" id="WP_074520933.1">
    <property type="nucleotide sequence ID" value="NZ_FNHZ01000001.1"/>
</dbReference>
<evidence type="ECO:0000313" key="5">
    <source>
        <dbReference type="EMBL" id="SDM57563.1"/>
    </source>
</evidence>
<dbReference type="Gene3D" id="3.40.1190.20">
    <property type="match status" value="1"/>
</dbReference>
<keyword evidence="3 5" id="KW-0418">Kinase</keyword>
<evidence type="ECO:0000256" key="3">
    <source>
        <dbReference type="ARBA" id="ARBA00022777"/>
    </source>
</evidence>
<dbReference type="PROSITE" id="PS00584">
    <property type="entry name" value="PFKB_KINASES_2"/>
    <property type="match status" value="1"/>
</dbReference>
<name>A0A1G9UCK3_9FIRM</name>
<evidence type="ECO:0000256" key="2">
    <source>
        <dbReference type="ARBA" id="ARBA00022679"/>
    </source>
</evidence>
<feature type="domain" description="Carbohydrate kinase PfkB" evidence="4">
    <location>
        <begin position="1"/>
        <end position="312"/>
    </location>
</feature>